<dbReference type="InterPro" id="IPR000863">
    <property type="entry name" value="Sulfotransferase_dom"/>
</dbReference>
<evidence type="ECO:0000256" key="1">
    <source>
        <dbReference type="ARBA" id="ARBA00005771"/>
    </source>
</evidence>
<evidence type="ECO:0000313" key="5">
    <source>
        <dbReference type="Proteomes" id="UP000183974"/>
    </source>
</evidence>
<dbReference type="EMBL" id="FRBR01000016">
    <property type="protein sequence ID" value="SHM42478.1"/>
    <property type="molecule type" value="Genomic_DNA"/>
</dbReference>
<dbReference type="InterPro" id="IPR027417">
    <property type="entry name" value="P-loop_NTPase"/>
</dbReference>
<evidence type="ECO:0000259" key="3">
    <source>
        <dbReference type="Pfam" id="PF00685"/>
    </source>
</evidence>
<proteinExistence type="inferred from homology"/>
<evidence type="ECO:0000313" key="4">
    <source>
        <dbReference type="EMBL" id="SHM42478.1"/>
    </source>
</evidence>
<feature type="domain" description="Sulfotransferase" evidence="3">
    <location>
        <begin position="8"/>
        <end position="274"/>
    </location>
</feature>
<dbReference type="STRING" id="337701.SAMN05444398_11621"/>
<comment type="similarity">
    <text evidence="1">Belongs to the sulfotransferase 1 family.</text>
</comment>
<evidence type="ECO:0000256" key="2">
    <source>
        <dbReference type="ARBA" id="ARBA00022679"/>
    </source>
</evidence>
<dbReference type="Proteomes" id="UP000183974">
    <property type="component" value="Unassembled WGS sequence"/>
</dbReference>
<organism evidence="4 5">
    <name type="scientific">Roseovarius pacificus</name>
    <dbReference type="NCBI Taxonomy" id="337701"/>
    <lineage>
        <taxon>Bacteria</taxon>
        <taxon>Pseudomonadati</taxon>
        <taxon>Pseudomonadota</taxon>
        <taxon>Alphaproteobacteria</taxon>
        <taxon>Rhodobacterales</taxon>
        <taxon>Roseobacteraceae</taxon>
        <taxon>Roseovarius</taxon>
    </lineage>
</organism>
<dbReference type="AlphaFoldDB" id="A0A1M7IPG7"/>
<dbReference type="Pfam" id="PF00685">
    <property type="entry name" value="Sulfotransfer_1"/>
    <property type="match status" value="1"/>
</dbReference>
<dbReference type="SUPFAM" id="SSF52540">
    <property type="entry name" value="P-loop containing nucleoside triphosphate hydrolases"/>
    <property type="match status" value="1"/>
</dbReference>
<dbReference type="PANTHER" id="PTHR11783">
    <property type="entry name" value="SULFOTRANSFERASE SULT"/>
    <property type="match status" value="1"/>
</dbReference>
<sequence>MSDLRRIIWLASYPKSGNTWMRSLLAHYFMPVEHAPDINHLPNFTTGDVRKDFFKRANGGVPFQTDSEEEWMRVRSKALRLIAASKPHHHFVKTHCQTIRMFDQDVIPPELTAAAIYVMRNPFDLAPSFARHQSCDIDTAIDRMMNTSMMTKTDAGIFEILGSWDDHVNVWTQAPGLPLQVVRYEDLLTKPGPTMRALLGKFLKVPVDTKKLTYAIKSTSFDAMKKQEDTLGFAERPPGMERFFAKGRAGVWREDLTPAQVGRIREAFLPTLEQWYPEMLAETEAFAAAG</sequence>
<dbReference type="RefSeq" id="WP_073037085.1">
    <property type="nucleotide sequence ID" value="NZ_BMLR01000016.1"/>
</dbReference>
<name>A0A1M7IPG7_9RHOB</name>
<keyword evidence="5" id="KW-1185">Reference proteome</keyword>
<dbReference type="GO" id="GO:0008146">
    <property type="term" value="F:sulfotransferase activity"/>
    <property type="evidence" value="ECO:0007669"/>
    <property type="project" value="InterPro"/>
</dbReference>
<protein>
    <submittedName>
        <fullName evidence="4">Sulfotransferase domain-containing protein</fullName>
    </submittedName>
</protein>
<accession>A0A1M7IPG7</accession>
<reference evidence="4 5" key="1">
    <citation type="submission" date="2016-11" db="EMBL/GenBank/DDBJ databases">
        <authorList>
            <person name="Jaros S."/>
            <person name="Januszkiewicz K."/>
            <person name="Wedrychowicz H."/>
        </authorList>
    </citation>
    <scope>NUCLEOTIDE SEQUENCE [LARGE SCALE GENOMIC DNA]</scope>
    <source>
        <strain evidence="4 5">DSM 29589</strain>
    </source>
</reference>
<keyword evidence="2 4" id="KW-0808">Transferase</keyword>
<dbReference type="OrthoDB" id="9804504at2"/>
<dbReference type="Gene3D" id="3.40.50.300">
    <property type="entry name" value="P-loop containing nucleotide triphosphate hydrolases"/>
    <property type="match status" value="1"/>
</dbReference>
<gene>
    <name evidence="4" type="ORF">SAMN05444398_11621</name>
</gene>